<dbReference type="SUPFAM" id="SSF48452">
    <property type="entry name" value="TPR-like"/>
    <property type="match status" value="1"/>
</dbReference>
<dbReference type="Proteomes" id="UP000680865">
    <property type="component" value="Unassembled WGS sequence"/>
</dbReference>
<gene>
    <name evidence="3" type="ORF">Aco04nite_05560</name>
</gene>
<name>A0A919S9G0_9ACTN</name>
<dbReference type="PROSITE" id="PS50005">
    <property type="entry name" value="TPR"/>
    <property type="match status" value="1"/>
</dbReference>
<dbReference type="AlphaFoldDB" id="A0A919S9G0"/>
<feature type="repeat" description="TPR" evidence="1">
    <location>
        <begin position="37"/>
        <end position="70"/>
    </location>
</feature>
<evidence type="ECO:0000313" key="4">
    <source>
        <dbReference type="Proteomes" id="UP000680865"/>
    </source>
</evidence>
<protein>
    <recommendedName>
        <fullName evidence="5">Tetratricopeptide repeat protein</fullName>
    </recommendedName>
</protein>
<comment type="caution">
    <text evidence="3">The sequence shown here is derived from an EMBL/GenBank/DDBJ whole genome shotgun (WGS) entry which is preliminary data.</text>
</comment>
<proteinExistence type="predicted"/>
<feature type="region of interest" description="Disordered" evidence="2">
    <location>
        <begin position="121"/>
        <end position="144"/>
    </location>
</feature>
<keyword evidence="4" id="KW-1185">Reference proteome</keyword>
<dbReference type="Pfam" id="PF14559">
    <property type="entry name" value="TPR_19"/>
    <property type="match status" value="1"/>
</dbReference>
<dbReference type="InterPro" id="IPR019734">
    <property type="entry name" value="TPR_rpt"/>
</dbReference>
<feature type="compositionally biased region" description="Polar residues" evidence="2">
    <location>
        <begin position="132"/>
        <end position="144"/>
    </location>
</feature>
<keyword evidence="1" id="KW-0802">TPR repeat</keyword>
<accession>A0A919S9G0</accession>
<evidence type="ECO:0008006" key="5">
    <source>
        <dbReference type="Google" id="ProtNLM"/>
    </source>
</evidence>
<dbReference type="SMART" id="SM00028">
    <property type="entry name" value="TPR"/>
    <property type="match status" value="2"/>
</dbReference>
<dbReference type="Gene3D" id="1.25.40.10">
    <property type="entry name" value="Tetratricopeptide repeat domain"/>
    <property type="match status" value="1"/>
</dbReference>
<evidence type="ECO:0000256" key="2">
    <source>
        <dbReference type="SAM" id="MobiDB-lite"/>
    </source>
</evidence>
<evidence type="ECO:0000256" key="1">
    <source>
        <dbReference type="PROSITE-ProRule" id="PRU00339"/>
    </source>
</evidence>
<sequence>MDLLEEYRRANFTFESGDPLGASRMLEPIVEAEPGNAAVRLLLARAYFNSAQLNRAEEQLRTLIERDPSDHYAHHVLGRTLERAGRFSEALPHLRLAAAMHRHNDYDEAVRRAEAWVGKNGGRTEYAAEQSGPEQSGPEQSGPE</sequence>
<reference evidence="3" key="1">
    <citation type="submission" date="2021-03" db="EMBL/GenBank/DDBJ databases">
        <title>Whole genome shotgun sequence of Actinoplanes consettensis NBRC 14913.</title>
        <authorList>
            <person name="Komaki H."/>
            <person name="Tamura T."/>
        </authorList>
    </citation>
    <scope>NUCLEOTIDE SEQUENCE</scope>
    <source>
        <strain evidence="3">NBRC 14913</strain>
    </source>
</reference>
<dbReference type="RefSeq" id="WP_212995607.1">
    <property type="nucleotide sequence ID" value="NZ_BAAATW010000009.1"/>
</dbReference>
<dbReference type="InterPro" id="IPR011990">
    <property type="entry name" value="TPR-like_helical_dom_sf"/>
</dbReference>
<evidence type="ECO:0000313" key="3">
    <source>
        <dbReference type="EMBL" id="GIM67276.1"/>
    </source>
</evidence>
<dbReference type="EMBL" id="BOQP01000003">
    <property type="protein sequence ID" value="GIM67276.1"/>
    <property type="molecule type" value="Genomic_DNA"/>
</dbReference>
<organism evidence="3 4">
    <name type="scientific">Winogradskya consettensis</name>
    <dbReference type="NCBI Taxonomy" id="113560"/>
    <lineage>
        <taxon>Bacteria</taxon>
        <taxon>Bacillati</taxon>
        <taxon>Actinomycetota</taxon>
        <taxon>Actinomycetes</taxon>
        <taxon>Micromonosporales</taxon>
        <taxon>Micromonosporaceae</taxon>
        <taxon>Winogradskya</taxon>
    </lineage>
</organism>